<protein>
    <submittedName>
        <fullName evidence="1">Uncharacterized protein</fullName>
    </submittedName>
</protein>
<gene>
    <name evidence="1" type="ORF">FE810_10225</name>
</gene>
<reference evidence="1 2" key="1">
    <citation type="submission" date="2019-05" db="EMBL/GenBank/DDBJ databases">
        <title>Genome sequences of Thalassotalea litorea 1K03283.</title>
        <authorList>
            <person name="Zhang D."/>
        </authorList>
    </citation>
    <scope>NUCLEOTIDE SEQUENCE [LARGE SCALE GENOMIC DNA]</scope>
    <source>
        <strain evidence="1 2">MCCC 1K03283</strain>
    </source>
</reference>
<dbReference type="PROSITE" id="PS51257">
    <property type="entry name" value="PROKAR_LIPOPROTEIN"/>
    <property type="match status" value="1"/>
</dbReference>
<evidence type="ECO:0000313" key="2">
    <source>
        <dbReference type="Proteomes" id="UP000307790"/>
    </source>
</evidence>
<keyword evidence="2" id="KW-1185">Reference proteome</keyword>
<dbReference type="EMBL" id="VCBC01000009">
    <property type="protein sequence ID" value="TLU64827.1"/>
    <property type="molecule type" value="Genomic_DNA"/>
</dbReference>
<organism evidence="1 2">
    <name type="scientific">Thalassotalea litorea</name>
    <dbReference type="NCBI Taxonomy" id="2020715"/>
    <lineage>
        <taxon>Bacteria</taxon>
        <taxon>Pseudomonadati</taxon>
        <taxon>Pseudomonadota</taxon>
        <taxon>Gammaproteobacteria</taxon>
        <taxon>Alteromonadales</taxon>
        <taxon>Colwelliaceae</taxon>
        <taxon>Thalassotalea</taxon>
    </lineage>
</organism>
<dbReference type="OrthoDB" id="8481143at2"/>
<sequence length="228" mass="25452">MLRIRNRFVNSLIFISIALFSCQSLATALKYRSFTELVLNADAIMQGQVQQISSRRLDNGTIVTFVTLTNLDLHRGDYAFAEFTLVSHGGEVNGLVQKIQGAPQFKLAQNLILFLQGNGKRMVPISGWGQGMFVVNENMVHDYQLNPVLGIVNDQIQVQRLTVPDVILIGAPEPAETTPLLTPMTEAQFIESISRVTVTKRTTQLESVHPETYTLPRHNATELKMSQQ</sequence>
<dbReference type="Proteomes" id="UP000307790">
    <property type="component" value="Unassembled WGS sequence"/>
</dbReference>
<dbReference type="AlphaFoldDB" id="A0A5R9IL82"/>
<proteinExistence type="predicted"/>
<name>A0A5R9IL82_9GAMM</name>
<evidence type="ECO:0000313" key="1">
    <source>
        <dbReference type="EMBL" id="TLU64827.1"/>
    </source>
</evidence>
<comment type="caution">
    <text evidence="1">The sequence shown here is derived from an EMBL/GenBank/DDBJ whole genome shotgun (WGS) entry which is preliminary data.</text>
</comment>
<accession>A0A5R9IL82</accession>